<proteinExistence type="predicted"/>
<comment type="caution">
    <text evidence="1">The sequence shown here is derived from an EMBL/GenBank/DDBJ whole genome shotgun (WGS) entry which is preliminary data.</text>
</comment>
<dbReference type="Proteomes" id="UP001150603">
    <property type="component" value="Unassembled WGS sequence"/>
</dbReference>
<evidence type="ECO:0000313" key="2">
    <source>
        <dbReference type="Proteomes" id="UP001150603"/>
    </source>
</evidence>
<organism evidence="1 2">
    <name type="scientific">Linderina macrospora</name>
    <dbReference type="NCBI Taxonomy" id="4868"/>
    <lineage>
        <taxon>Eukaryota</taxon>
        <taxon>Fungi</taxon>
        <taxon>Fungi incertae sedis</taxon>
        <taxon>Zoopagomycota</taxon>
        <taxon>Kickxellomycotina</taxon>
        <taxon>Kickxellomycetes</taxon>
        <taxon>Kickxellales</taxon>
        <taxon>Kickxellaceae</taxon>
        <taxon>Linderina</taxon>
    </lineage>
</organism>
<dbReference type="EMBL" id="JANBPW010000130">
    <property type="protein sequence ID" value="KAJ1950755.1"/>
    <property type="molecule type" value="Genomic_DNA"/>
</dbReference>
<sequence>MATDSFSLSFQDKGGHASEHVRVLAPAGRGRGVYALASAIQDLGQQPLASTPCALIVTSRVCMQSDIVRRCVALLSEAQASEAILLSLFLLTERAKRTESQWDWHLEALPQQGSNGLYLTEADMDALADTPLAAAVSAKLRHLQALYGLVADELALWKQSNAISGSVDFDAFKWANFIVLSRAISMQSFLESSDGKAISTDGFAHEGCNHALVPFLDMFNHSEQPTAYWALQPDGSVVVLRNSQPIDPSDYVDICGEQYVELHFCYGHNSNTEWVYAHGFVPKNNKRDSWPYFPKLQGSDELIQVKMMWVAELGLAPRVSFPDPAASAGLARSSKLTMCLACLDDDTSSRCAEEVGSVTFDAPYFAVNDTLVDDDDLLLQLPGLLTLAADHACCGLTETADAMRNNASRADAAADAVSPVVRGYLEAAICLVDAITSDLKNHGPYHTVKRDTLMDFEKKWQKDWQESHVFEIDMPEDDSVAPEQLHDKYPKWMGTFPYPYMNGALHLGHAFSVSKIEFATGWERLKGKRALFPFGFHVTGMPIKAAADKIARELEMFGPDFVIPQEDELSEKVDDMSVSEKTPEVGGGFHSKKTKTAAKFGDKKFQFQIMQAQGMSNEEIAKFADTEHWLKYYPPVAIDDLNALGCKIDWRRAFLTTDHNPYYDSFARWQFERLRDLGKIKFGKRYTIWSAKDGQPCMDHDRQSGEGVGSQEYTGIKLQVLNWSEEAGAVVKAIPELAGKKVFLVAATLRPETMYGQTNCFVGTKLEYGFFQSQNPDEVFVISDRSARNMAFQGLSPEDGKTVKLGSIVGKDIIGSKVDGPLSHYKDGVYVLPMENVLATKGTGVVTSVPSDSPDDFAALRDLKKKMDYYGIKPEWVEGYEPVPVLSTAAYGEMSAPTLCDQMKISSQKDKDQLAKAKEAAYKEGFYNGTMTVGDFKGEPVQEAKNKVRDLLIANGQGFAYAEPEGLVMSRSGDECVVSLCDQWYLDYGEASWKVQAEKCLANMNTFGAETRHQFELTLDWLNKWACARTYGLGSKVPWDPTYLIESLSDSTIYMSYYTIAHLLHRSLDGSTPGPLGLTPEDIDNAAWDYVLLGKALPAGHSKPAELEKLRRSYLYWYPVDVRNSGKDLIQNHLTFWIYNHTALFPESEWPRGVRTNGHLLLNGEKMSKSTGNTLSVRESVERYGADATRLALADAGDSIEDANFEESTANAAILRLYTLLEWINDAQKALAASDKTPDQAVAAEEVSLRPATSPLTTIDRVFDAEMDKLTLQTGVAYDEMMYRDALKSGFYDFQISRDWYREVTAASGMHPTLVRKWIVRQIIQLCPITPHWSEQVWRDILGSQSTVLDARWPSDLPAEADHKMLATGEYIRKLVRSVRDAETNMLKKQKKPKKGTAPAAEFKPNEPKVLDIYVAAEFPEWQDSVMAVLQDHFDSATRTFADKEIPVAFGKLGMLKNKKVMPFAQEIKKRVLLIGESAFDRQLHFSELDVLAEVVPYLTKSLGYSEIALIDLAKSAAELDDAQTKAADTAVPGEPSFKMMNI</sequence>
<reference evidence="1" key="1">
    <citation type="submission" date="2022-07" db="EMBL/GenBank/DDBJ databases">
        <title>Phylogenomic reconstructions and comparative analyses of Kickxellomycotina fungi.</title>
        <authorList>
            <person name="Reynolds N.K."/>
            <person name="Stajich J.E."/>
            <person name="Barry K."/>
            <person name="Grigoriev I.V."/>
            <person name="Crous P."/>
            <person name="Smith M.E."/>
        </authorList>
    </citation>
    <scope>NUCLEOTIDE SEQUENCE</scope>
    <source>
        <strain evidence="1">NRRL 5244</strain>
    </source>
</reference>
<accession>A0ACC1JGK7</accession>
<keyword evidence="1" id="KW-0436">Ligase</keyword>
<dbReference type="EC" id="6.1.1.4" evidence="1"/>
<protein>
    <submittedName>
        <fullName evidence="1">Cytosolic leucyl tRNA synthetase</fullName>
        <ecNumber evidence="1">6.1.1.4</ecNumber>
    </submittedName>
</protein>
<keyword evidence="1" id="KW-0030">Aminoacyl-tRNA synthetase</keyword>
<evidence type="ECO:0000313" key="1">
    <source>
        <dbReference type="EMBL" id="KAJ1950755.1"/>
    </source>
</evidence>
<gene>
    <name evidence="1" type="primary">CDC60</name>
    <name evidence="1" type="ORF">FBU59_000530</name>
</gene>
<keyword evidence="2" id="KW-1185">Reference proteome</keyword>
<name>A0ACC1JGK7_9FUNG</name>